<comment type="subcellular location">
    <subcellularLocation>
        <location evidence="1">Cell inner membrane</location>
        <topology evidence="1">Multi-pass membrane protein</topology>
    </subcellularLocation>
</comment>
<feature type="transmembrane region" description="Helical" evidence="7">
    <location>
        <begin position="126"/>
        <end position="150"/>
    </location>
</feature>
<evidence type="ECO:0008006" key="13">
    <source>
        <dbReference type="Google" id="ProtNLM"/>
    </source>
</evidence>
<keyword evidence="7" id="KW-0812">Transmembrane</keyword>
<dbReference type="PROSITE" id="PS50111">
    <property type="entry name" value="CHEMOTAXIS_TRANSDUC_2"/>
    <property type="match status" value="1"/>
</dbReference>
<dbReference type="SMART" id="SM00304">
    <property type="entry name" value="HAMP"/>
    <property type="match status" value="1"/>
</dbReference>
<dbReference type="PROSITE" id="PS50885">
    <property type="entry name" value="HAMP"/>
    <property type="match status" value="1"/>
</dbReference>
<feature type="transmembrane region" description="Helical" evidence="7">
    <location>
        <begin position="425"/>
        <end position="446"/>
    </location>
</feature>
<evidence type="ECO:0000256" key="5">
    <source>
        <dbReference type="PROSITE-ProRule" id="PRU00284"/>
    </source>
</evidence>
<evidence type="ECO:0000256" key="3">
    <source>
        <dbReference type="ARBA" id="ARBA00023224"/>
    </source>
</evidence>
<feature type="domain" description="T-SNARE coiled-coil homology" evidence="9">
    <location>
        <begin position="690"/>
        <end position="752"/>
    </location>
</feature>
<evidence type="ECO:0000259" key="8">
    <source>
        <dbReference type="PROSITE" id="PS50111"/>
    </source>
</evidence>
<evidence type="ECO:0000256" key="7">
    <source>
        <dbReference type="SAM" id="Phobius"/>
    </source>
</evidence>
<dbReference type="EMBL" id="NPEU01000298">
    <property type="protein sequence ID" value="RAI34639.1"/>
    <property type="molecule type" value="Genomic_DNA"/>
</dbReference>
<dbReference type="GO" id="GO:0007165">
    <property type="term" value="P:signal transduction"/>
    <property type="evidence" value="ECO:0007669"/>
    <property type="project" value="UniProtKB-KW"/>
</dbReference>
<comment type="caution">
    <text evidence="11">The sequence shown here is derived from an EMBL/GenBank/DDBJ whole genome shotgun (WGS) entry which is preliminary data.</text>
</comment>
<dbReference type="Gene3D" id="1.10.287.950">
    <property type="entry name" value="Methyl-accepting chemotaxis protein"/>
    <property type="match status" value="1"/>
</dbReference>
<reference evidence="11 12" key="1">
    <citation type="submission" date="2017-07" db="EMBL/GenBank/DDBJ databases">
        <title>Draft Genome Sequences of Select Purple Nonsulfur Bacteria.</title>
        <authorList>
            <person name="Lasarre B."/>
            <person name="Mckinlay J.B."/>
        </authorList>
    </citation>
    <scope>NUCLEOTIDE SEQUENCE [LARGE SCALE GENOMIC DNA]</scope>
    <source>
        <strain evidence="11 12">DSM 11907</strain>
    </source>
</reference>
<keyword evidence="12" id="KW-1185">Reference proteome</keyword>
<feature type="domain" description="HAMP" evidence="10">
    <location>
        <begin position="444"/>
        <end position="497"/>
    </location>
</feature>
<name>A0A327K7G2_9BRAD</name>
<dbReference type="Gene3D" id="6.10.340.10">
    <property type="match status" value="1"/>
</dbReference>
<evidence type="ECO:0000313" key="11">
    <source>
        <dbReference type="EMBL" id="RAI34639.1"/>
    </source>
</evidence>
<evidence type="ECO:0000256" key="4">
    <source>
        <dbReference type="ARBA" id="ARBA00029447"/>
    </source>
</evidence>
<accession>A0A327K7G2</accession>
<dbReference type="PROSITE" id="PS50192">
    <property type="entry name" value="T_SNARE"/>
    <property type="match status" value="1"/>
</dbReference>
<dbReference type="SUPFAM" id="SSF58104">
    <property type="entry name" value="Methyl-accepting chemotaxis protein (MCP) signaling domain"/>
    <property type="match status" value="1"/>
</dbReference>
<keyword evidence="3 5" id="KW-0807">Transducer</keyword>
<evidence type="ECO:0000259" key="10">
    <source>
        <dbReference type="PROSITE" id="PS50885"/>
    </source>
</evidence>
<dbReference type="GO" id="GO:0005886">
    <property type="term" value="C:plasma membrane"/>
    <property type="evidence" value="ECO:0007669"/>
    <property type="project" value="UniProtKB-SubCell"/>
</dbReference>
<dbReference type="InterPro" id="IPR004089">
    <property type="entry name" value="MCPsignal_dom"/>
</dbReference>
<keyword evidence="2" id="KW-1003">Cell membrane</keyword>
<evidence type="ECO:0000313" key="12">
    <source>
        <dbReference type="Proteomes" id="UP000248863"/>
    </source>
</evidence>
<organism evidence="11 12">
    <name type="scientific">Rhodoplanes elegans</name>
    <dbReference type="NCBI Taxonomy" id="29408"/>
    <lineage>
        <taxon>Bacteria</taxon>
        <taxon>Pseudomonadati</taxon>
        <taxon>Pseudomonadota</taxon>
        <taxon>Alphaproteobacteria</taxon>
        <taxon>Hyphomicrobiales</taxon>
        <taxon>Nitrobacteraceae</taxon>
        <taxon>Rhodoplanes</taxon>
    </lineage>
</organism>
<feature type="region of interest" description="Disordered" evidence="6">
    <location>
        <begin position="99"/>
        <end position="120"/>
    </location>
</feature>
<evidence type="ECO:0000256" key="1">
    <source>
        <dbReference type="ARBA" id="ARBA00004429"/>
    </source>
</evidence>
<proteinExistence type="inferred from homology"/>
<evidence type="ECO:0000259" key="9">
    <source>
        <dbReference type="PROSITE" id="PS50192"/>
    </source>
</evidence>
<keyword evidence="7" id="KW-1133">Transmembrane helix</keyword>
<feature type="domain" description="Methyl-accepting transducer" evidence="8">
    <location>
        <begin position="531"/>
        <end position="774"/>
    </location>
</feature>
<sequence length="794" mass="83709">MTVGRVWAIAAAAARCVGRPRRIFGRKRPATESPGLYRRRMGRPSTVVLRFVEPCGGPRRVLAPAPRTELAPCGKFVRIHASGAWLLYPSATSALLTSARRRVPSSTSQDRNSPRRKDMRGFRLRVGAKLTLSALIGIALVSVLVGNVYFSGRDTIVATETALMRQKLIQDAGRAQVEFEQMRVAYREIKMARSKEEVGAALTSFRKTAADASRYLGEMRGAVRLKDNAERIDRAAALVGAYDKAVEEIGALQNRIFELWVARDEVLGVWNKAFDAFVASKDLAAQPNGAEVEALVREADSVSKTARIVSWRYDATEAGAQAARIPPLQKKARDILRQGRGKLGDPALIAEVDELDKNLARFSRVIDDTVAARAAQSEVLEKRLRPIVGEIDKLLDETVASATQVVRSEASELIGGVGSATRMSVVLGLLVVGVLIGSAVFGSLAIGKPLRRIGAVLHGLAQGDRAVEVPYTGRGDEIGEAARAALAFRDNLARVDQLEADRKAAEALTADERRAAMHRLAAEFEAAVGEIVERVSHASGALEAAAGAMTTTAEQTETLAGTVAAASEEASANVAAVASATQEMTSSVGEIGRQVQESSRIAAHAVAQARTTDERITALSHSADRIGDVVKLITAIAEQTNLLALNATIEAARAGEAGKGFAVVAQEVKALAAQTGKATGDISTQIAGMQAATHDSVGAIKEIGATIAHIAEIAAAIAAAVEEQGAATGEIARNVQQAAKGTDAVARHITEVNRGASETGTASAQVLGAARELSKDGTALRQQVGKFLSAVRAA</sequence>
<comment type="similarity">
    <text evidence="4">Belongs to the methyl-accepting chemotaxis (MCP) protein family.</text>
</comment>
<keyword evidence="2" id="KW-0997">Cell inner membrane</keyword>
<gene>
    <name evidence="11" type="ORF">CH338_20575</name>
</gene>
<evidence type="ECO:0000256" key="6">
    <source>
        <dbReference type="SAM" id="MobiDB-lite"/>
    </source>
</evidence>
<dbReference type="Pfam" id="PF00015">
    <property type="entry name" value="MCPsignal"/>
    <property type="match status" value="1"/>
</dbReference>
<keyword evidence="7" id="KW-0472">Membrane</keyword>
<protein>
    <recommendedName>
        <fullName evidence="13">Methyl-accepting chemotaxis protein</fullName>
    </recommendedName>
</protein>
<dbReference type="CDD" id="cd06225">
    <property type="entry name" value="HAMP"/>
    <property type="match status" value="1"/>
</dbReference>
<dbReference type="SMART" id="SM00283">
    <property type="entry name" value="MA"/>
    <property type="match status" value="1"/>
</dbReference>
<dbReference type="PANTHER" id="PTHR32089">
    <property type="entry name" value="METHYL-ACCEPTING CHEMOTAXIS PROTEIN MCPB"/>
    <property type="match status" value="1"/>
</dbReference>
<dbReference type="Proteomes" id="UP000248863">
    <property type="component" value="Unassembled WGS sequence"/>
</dbReference>
<dbReference type="InterPro" id="IPR003660">
    <property type="entry name" value="HAMP_dom"/>
</dbReference>
<dbReference type="PANTHER" id="PTHR32089:SF112">
    <property type="entry name" value="LYSOZYME-LIKE PROTEIN-RELATED"/>
    <property type="match status" value="1"/>
</dbReference>
<evidence type="ECO:0000256" key="2">
    <source>
        <dbReference type="ARBA" id="ARBA00022519"/>
    </source>
</evidence>
<dbReference type="AlphaFoldDB" id="A0A327K7G2"/>
<dbReference type="InterPro" id="IPR000727">
    <property type="entry name" value="T_SNARE_dom"/>
</dbReference>